<dbReference type="RefSeq" id="WP_354600088.1">
    <property type="nucleotide sequence ID" value="NZ_JBEWZI010000004.1"/>
</dbReference>
<evidence type="ECO:0000259" key="12">
    <source>
        <dbReference type="PROSITE" id="PS50928"/>
    </source>
</evidence>
<comment type="subcellular location">
    <subcellularLocation>
        <location evidence="10">Cell inner membrane</location>
        <topology evidence="10">Multi-pass membrane protein</topology>
    </subcellularLocation>
    <subcellularLocation>
        <location evidence="1 9">Cell membrane</location>
        <topology evidence="1 9">Multi-pass membrane protein</topology>
    </subcellularLocation>
</comment>
<feature type="transmembrane region" description="Helical" evidence="9">
    <location>
        <begin position="185"/>
        <end position="206"/>
    </location>
</feature>
<dbReference type="PANTHER" id="PTHR30425:SF1">
    <property type="entry name" value="PHOSPHATE TRANSPORT SYSTEM PERMEASE PROTEIN PSTC"/>
    <property type="match status" value="1"/>
</dbReference>
<dbReference type="PANTHER" id="PTHR30425">
    <property type="entry name" value="PHOSPHATE TRANSPORT SYSTEM PERMEASE PROTEIN PST"/>
    <property type="match status" value="1"/>
</dbReference>
<dbReference type="InterPro" id="IPR011864">
    <property type="entry name" value="Phosphate_PstC"/>
</dbReference>
<evidence type="ECO:0000256" key="5">
    <source>
        <dbReference type="ARBA" id="ARBA00022592"/>
    </source>
</evidence>
<evidence type="ECO:0000313" key="14">
    <source>
        <dbReference type="Proteomes" id="UP001549691"/>
    </source>
</evidence>
<keyword evidence="4" id="KW-1003">Cell membrane</keyword>
<keyword evidence="7 9" id="KW-1133">Transmembrane helix</keyword>
<keyword evidence="6 9" id="KW-0812">Transmembrane</keyword>
<keyword evidence="8 9" id="KW-0472">Membrane</keyword>
<protein>
    <recommendedName>
        <fullName evidence="10">Phosphate transport system permease protein</fullName>
    </recommendedName>
</protein>
<dbReference type="InterPro" id="IPR000515">
    <property type="entry name" value="MetI-like"/>
</dbReference>
<gene>
    <name evidence="13" type="primary">pstC</name>
    <name evidence="13" type="ORF">ABXR19_05450</name>
</gene>
<dbReference type="PROSITE" id="PS50928">
    <property type="entry name" value="ABC_TM1"/>
    <property type="match status" value="1"/>
</dbReference>
<sequence length="334" mass="35691">MSLTITETPGELSDFTPDDSRPHLAQARRDYREFAFAWLTRSVATLVLLTLLGIIASLLIASWPTIRSMGFDFLLSAEWNPPMDRYGAMVPIYGTLVTSAIALIIAVPVSFGIALFLTELAPAWLRRPLGTAIELLAAIPSIVYGMWGLLVFSPIFAEHIQPALGATLGKLPLIGHLFSGPPMGIGLLCAGIILAIMIIPFIASVMRDVFEITPPMIRESAYGMGCTTWEVVWNIVLPYSKTGIIGGIMLGLGRALGETMAVTFVIGNTNSLSSPSLFMPGNSATSALANEFAEAAPGLHTSALIELALVLFVITLAVLAASRLLLARMNRHAG</sequence>
<dbReference type="Gene3D" id="1.10.3720.10">
    <property type="entry name" value="MetI-like"/>
    <property type="match status" value="1"/>
</dbReference>
<dbReference type="Proteomes" id="UP001549691">
    <property type="component" value="Unassembled WGS sequence"/>
</dbReference>
<name>A0ABV2TI75_9RHOO</name>
<keyword evidence="14" id="KW-1185">Reference proteome</keyword>
<evidence type="ECO:0000256" key="6">
    <source>
        <dbReference type="ARBA" id="ARBA00022692"/>
    </source>
</evidence>
<evidence type="ECO:0000256" key="11">
    <source>
        <dbReference type="SAM" id="MobiDB-lite"/>
    </source>
</evidence>
<keyword evidence="3 9" id="KW-0813">Transport</keyword>
<proteinExistence type="inferred from homology"/>
<evidence type="ECO:0000256" key="10">
    <source>
        <dbReference type="RuleBase" id="RU363054"/>
    </source>
</evidence>
<evidence type="ECO:0000256" key="9">
    <source>
        <dbReference type="RuleBase" id="RU363032"/>
    </source>
</evidence>
<evidence type="ECO:0000256" key="7">
    <source>
        <dbReference type="ARBA" id="ARBA00022989"/>
    </source>
</evidence>
<dbReference type="Pfam" id="PF00528">
    <property type="entry name" value="BPD_transp_1"/>
    <property type="match status" value="1"/>
</dbReference>
<reference evidence="13 14" key="1">
    <citation type="submission" date="2024-07" db="EMBL/GenBank/DDBJ databases">
        <title>Uliginosibacterium flavum JJ3220;KACC:17644.</title>
        <authorList>
            <person name="Kim M.K."/>
        </authorList>
    </citation>
    <scope>NUCLEOTIDE SEQUENCE [LARGE SCALE GENOMIC DNA]</scope>
    <source>
        <strain evidence="13 14">KACC:17644</strain>
    </source>
</reference>
<feature type="transmembrane region" description="Helical" evidence="9">
    <location>
        <begin position="129"/>
        <end position="147"/>
    </location>
</feature>
<comment type="similarity">
    <text evidence="2 10">Belongs to the binding-protein-dependent transport system permease family. CysTW subfamily.</text>
</comment>
<comment type="caution">
    <text evidence="13">The sequence shown here is derived from an EMBL/GenBank/DDBJ whole genome shotgun (WGS) entry which is preliminary data.</text>
</comment>
<dbReference type="EMBL" id="JBEWZI010000004">
    <property type="protein sequence ID" value="MET7013625.1"/>
    <property type="molecule type" value="Genomic_DNA"/>
</dbReference>
<evidence type="ECO:0000313" key="13">
    <source>
        <dbReference type="EMBL" id="MET7013625.1"/>
    </source>
</evidence>
<dbReference type="CDD" id="cd06261">
    <property type="entry name" value="TM_PBP2"/>
    <property type="match status" value="1"/>
</dbReference>
<comment type="caution">
    <text evidence="10">Lacks conserved residue(s) required for the propagation of feature annotation.</text>
</comment>
<accession>A0ABV2TI75</accession>
<feature type="transmembrane region" description="Helical" evidence="9">
    <location>
        <begin position="307"/>
        <end position="326"/>
    </location>
</feature>
<evidence type="ECO:0000256" key="8">
    <source>
        <dbReference type="ARBA" id="ARBA00023136"/>
    </source>
</evidence>
<feature type="transmembrane region" description="Helical" evidence="9">
    <location>
        <begin position="38"/>
        <end position="66"/>
    </location>
</feature>
<evidence type="ECO:0000256" key="3">
    <source>
        <dbReference type="ARBA" id="ARBA00022448"/>
    </source>
</evidence>
<evidence type="ECO:0000256" key="4">
    <source>
        <dbReference type="ARBA" id="ARBA00022475"/>
    </source>
</evidence>
<dbReference type="InterPro" id="IPR035906">
    <property type="entry name" value="MetI-like_sf"/>
</dbReference>
<comment type="function">
    <text evidence="10">Part of the binding-protein-dependent transport system for phosphate; probably responsible for the translocation of the substrate across the membrane.</text>
</comment>
<keyword evidence="10" id="KW-0997">Cell inner membrane</keyword>
<evidence type="ECO:0000256" key="1">
    <source>
        <dbReference type="ARBA" id="ARBA00004651"/>
    </source>
</evidence>
<feature type="domain" description="ABC transmembrane type-1" evidence="12">
    <location>
        <begin position="92"/>
        <end position="322"/>
    </location>
</feature>
<dbReference type="InterPro" id="IPR051124">
    <property type="entry name" value="Phosphate_Transport_Permease"/>
</dbReference>
<keyword evidence="5 10" id="KW-0592">Phosphate transport</keyword>
<dbReference type="SUPFAM" id="SSF161098">
    <property type="entry name" value="MetI-like"/>
    <property type="match status" value="1"/>
</dbReference>
<feature type="transmembrane region" description="Helical" evidence="9">
    <location>
        <begin position="86"/>
        <end position="117"/>
    </location>
</feature>
<feature type="region of interest" description="Disordered" evidence="11">
    <location>
        <begin position="1"/>
        <end position="21"/>
    </location>
</feature>
<evidence type="ECO:0000256" key="2">
    <source>
        <dbReference type="ARBA" id="ARBA00007069"/>
    </source>
</evidence>
<dbReference type="NCBIfam" id="NF008435">
    <property type="entry name" value="PRK11275.1"/>
    <property type="match status" value="1"/>
</dbReference>
<organism evidence="13 14">
    <name type="scientific">Uliginosibacterium flavum</name>
    <dbReference type="NCBI Taxonomy" id="1396831"/>
    <lineage>
        <taxon>Bacteria</taxon>
        <taxon>Pseudomonadati</taxon>
        <taxon>Pseudomonadota</taxon>
        <taxon>Betaproteobacteria</taxon>
        <taxon>Rhodocyclales</taxon>
        <taxon>Zoogloeaceae</taxon>
        <taxon>Uliginosibacterium</taxon>
    </lineage>
</organism>
<dbReference type="NCBIfam" id="TIGR02138">
    <property type="entry name" value="phosphate_pstC"/>
    <property type="match status" value="1"/>
</dbReference>